<dbReference type="EMBL" id="CP000493">
    <property type="protein sequence ID" value="ABM80627.1"/>
    <property type="molecule type" value="Genomic_DNA"/>
</dbReference>
<evidence type="ECO:0000313" key="2">
    <source>
        <dbReference type="Proteomes" id="UP000002593"/>
    </source>
</evidence>
<keyword evidence="2" id="KW-1185">Reference proteome</keyword>
<dbReference type="AlphaFoldDB" id="A2BKW6"/>
<reference evidence="1 2" key="1">
    <citation type="journal article" date="2007" name="Archaea">
        <title>The genome of Hyperthermus butylicus: a sulfur-reducing, peptide fermenting, neutrophilic Crenarchaeote growing up to 108 degrees C.</title>
        <authorList>
            <person name="Brugger K."/>
            <person name="Chen L."/>
            <person name="Stark M."/>
            <person name="Zibat A."/>
            <person name="Redder P."/>
            <person name="Ruepp A."/>
            <person name="Awayez M."/>
            <person name="She Q."/>
            <person name="Garrett R.A."/>
            <person name="Klenk H.P."/>
        </authorList>
    </citation>
    <scope>NUCLEOTIDE SEQUENCE [LARGE SCALE GENOMIC DNA]</scope>
    <source>
        <strain evidence="2">DSM 5456 / JCM 9403 / PLM1-5</strain>
    </source>
</reference>
<dbReference type="OrthoDB" id="14876at2157"/>
<accession>A2BKW6</accession>
<protein>
    <submittedName>
        <fullName evidence="1">Uncharacterized protein</fullName>
    </submittedName>
</protein>
<dbReference type="EnsemblBacteria" id="ABM80627">
    <property type="protein sequence ID" value="ABM80627"/>
    <property type="gene ID" value="Hbut_0774"/>
</dbReference>
<dbReference type="RefSeq" id="WP_011821945.1">
    <property type="nucleotide sequence ID" value="NC_008818.1"/>
</dbReference>
<proteinExistence type="predicted"/>
<dbReference type="GeneID" id="4781921"/>
<sequence>MAHTATRYIGLAAAIERVLRELGGSADVDTVLAEVWKRYVEGGGPEKVTMRLFRHPAGYYWSPDAEEALSVLEAAGKLVRRGRHLVLVG</sequence>
<dbReference type="KEGG" id="hbu:Hbut_0774"/>
<gene>
    <name evidence="1" type="ordered locus">Hbut_0774</name>
</gene>
<dbReference type="Proteomes" id="UP000002593">
    <property type="component" value="Chromosome"/>
</dbReference>
<organism evidence="1 2">
    <name type="scientific">Hyperthermus butylicus (strain DSM 5456 / JCM 9403 / PLM1-5)</name>
    <dbReference type="NCBI Taxonomy" id="415426"/>
    <lineage>
        <taxon>Archaea</taxon>
        <taxon>Thermoproteota</taxon>
        <taxon>Thermoprotei</taxon>
        <taxon>Desulfurococcales</taxon>
        <taxon>Pyrodictiaceae</taxon>
        <taxon>Hyperthermus</taxon>
    </lineage>
</organism>
<evidence type="ECO:0000313" key="1">
    <source>
        <dbReference type="EMBL" id="ABM80627.1"/>
    </source>
</evidence>
<dbReference type="HOGENOM" id="CLU_2447626_0_0_2"/>
<name>A2BKW6_HYPBU</name>